<dbReference type="InterPro" id="IPR036188">
    <property type="entry name" value="FAD/NAD-bd_sf"/>
</dbReference>
<reference evidence="2" key="1">
    <citation type="submission" date="2025-08" db="UniProtKB">
        <authorList>
            <consortium name="Ensembl"/>
        </authorList>
    </citation>
    <scope>IDENTIFICATION</scope>
</reference>
<reference evidence="2" key="2">
    <citation type="submission" date="2025-09" db="UniProtKB">
        <authorList>
            <consortium name="Ensembl"/>
        </authorList>
    </citation>
    <scope>IDENTIFICATION</scope>
</reference>
<dbReference type="Gene3D" id="3.90.660.10">
    <property type="match status" value="1"/>
</dbReference>
<dbReference type="GO" id="GO:0005576">
    <property type="term" value="C:extracellular region"/>
    <property type="evidence" value="ECO:0007669"/>
    <property type="project" value="TreeGrafter"/>
</dbReference>
<dbReference type="Proteomes" id="UP001108240">
    <property type="component" value="Unplaced"/>
</dbReference>
<protein>
    <submittedName>
        <fullName evidence="2">Renalase, FAD-dependent amine oxidase</fullName>
    </submittedName>
</protein>
<dbReference type="InterPro" id="IPR040174">
    <property type="entry name" value="RNLS"/>
</dbReference>
<dbReference type="AlphaFoldDB" id="A0A8C1D8H6"/>
<dbReference type="PANTHER" id="PTHR23357">
    <property type="entry name" value="RENALASE"/>
    <property type="match status" value="1"/>
</dbReference>
<dbReference type="GO" id="GO:0016651">
    <property type="term" value="F:oxidoreductase activity, acting on NAD(P)H"/>
    <property type="evidence" value="ECO:0007669"/>
    <property type="project" value="InterPro"/>
</dbReference>
<accession>A0A8C1D8H6</accession>
<proteinExistence type="predicted"/>
<dbReference type="Ensembl" id="ENSCCRT00000064222.2">
    <property type="protein sequence ID" value="ENSCCRP00000059202.2"/>
    <property type="gene ID" value="ENSCCRG00000031808.2"/>
</dbReference>
<feature type="compositionally biased region" description="Polar residues" evidence="1">
    <location>
        <begin position="1"/>
        <end position="12"/>
    </location>
</feature>
<evidence type="ECO:0000313" key="2">
    <source>
        <dbReference type="Ensembl" id="ENSCCRP00000059202.2"/>
    </source>
</evidence>
<name>A0A8C1D8H6_CYPCA</name>
<keyword evidence="3" id="KW-1185">Reference proteome</keyword>
<sequence length="129" mass="14614">MQNHTTRPLLTDNNHKGGEMSTSRSPKDPSCTVDLGAQYISAAPYYARIHNERSCRHISGAEVLYERHVTHIHQKDTGWEVCHKAGAPDRFDIVVVTMPVPQILQLQGDVESCEYITTPPQTHIHTRWT</sequence>
<dbReference type="GeneTree" id="ENSGT00390000016052"/>
<feature type="region of interest" description="Disordered" evidence="1">
    <location>
        <begin position="1"/>
        <end position="30"/>
    </location>
</feature>
<dbReference type="PANTHER" id="PTHR23357:SF1">
    <property type="entry name" value="RENALASE"/>
    <property type="match status" value="1"/>
</dbReference>
<evidence type="ECO:0000256" key="1">
    <source>
        <dbReference type="SAM" id="MobiDB-lite"/>
    </source>
</evidence>
<organism evidence="2 3">
    <name type="scientific">Cyprinus carpio carpio</name>
    <dbReference type="NCBI Taxonomy" id="630221"/>
    <lineage>
        <taxon>Eukaryota</taxon>
        <taxon>Metazoa</taxon>
        <taxon>Chordata</taxon>
        <taxon>Craniata</taxon>
        <taxon>Vertebrata</taxon>
        <taxon>Euteleostomi</taxon>
        <taxon>Actinopterygii</taxon>
        <taxon>Neopterygii</taxon>
        <taxon>Teleostei</taxon>
        <taxon>Ostariophysi</taxon>
        <taxon>Cypriniformes</taxon>
        <taxon>Cyprinidae</taxon>
        <taxon>Cyprininae</taxon>
        <taxon>Cyprinus</taxon>
    </lineage>
</organism>
<dbReference type="Gene3D" id="3.50.50.60">
    <property type="entry name" value="FAD/NAD(P)-binding domain"/>
    <property type="match status" value="1"/>
</dbReference>
<evidence type="ECO:0000313" key="3">
    <source>
        <dbReference type="Proteomes" id="UP001108240"/>
    </source>
</evidence>
<dbReference type="SUPFAM" id="SSF51905">
    <property type="entry name" value="FAD/NAD(P)-binding domain"/>
    <property type="match status" value="1"/>
</dbReference>